<proteinExistence type="predicted"/>
<evidence type="ECO:0000313" key="2">
    <source>
        <dbReference type="EMBL" id="SDF33611.1"/>
    </source>
</evidence>
<organism evidence="2 3">
    <name type="scientific">Desulfovibrio legallii</name>
    <dbReference type="NCBI Taxonomy" id="571438"/>
    <lineage>
        <taxon>Bacteria</taxon>
        <taxon>Pseudomonadati</taxon>
        <taxon>Thermodesulfobacteriota</taxon>
        <taxon>Desulfovibrionia</taxon>
        <taxon>Desulfovibrionales</taxon>
        <taxon>Desulfovibrionaceae</taxon>
        <taxon>Desulfovibrio</taxon>
    </lineage>
</organism>
<dbReference type="STRING" id="571438.SAMN05192586_10416"/>
<protein>
    <submittedName>
        <fullName evidence="2">Shufflon protein, N-terminal constant region</fullName>
    </submittedName>
</protein>
<name>A0A1G7K9B3_9BACT</name>
<dbReference type="Proteomes" id="UP000199355">
    <property type="component" value="Unassembled WGS sequence"/>
</dbReference>
<evidence type="ECO:0000313" key="3">
    <source>
        <dbReference type="Proteomes" id="UP000199355"/>
    </source>
</evidence>
<evidence type="ECO:0000259" key="1">
    <source>
        <dbReference type="Pfam" id="PF04917"/>
    </source>
</evidence>
<accession>A0A1G7K9B3</accession>
<reference evidence="3" key="1">
    <citation type="submission" date="2016-10" db="EMBL/GenBank/DDBJ databases">
        <authorList>
            <person name="Varghese N."/>
            <person name="Submissions S."/>
        </authorList>
    </citation>
    <scope>NUCLEOTIDE SEQUENCE [LARGE SCALE GENOMIC DNA]</scope>
    <source>
        <strain evidence="3">KHC7</strain>
    </source>
</reference>
<dbReference type="EMBL" id="FNBX01000004">
    <property type="protein sequence ID" value="SDF33611.1"/>
    <property type="molecule type" value="Genomic_DNA"/>
</dbReference>
<dbReference type="Pfam" id="PF04917">
    <property type="entry name" value="Shufflon_N"/>
    <property type="match status" value="1"/>
</dbReference>
<gene>
    <name evidence="2" type="ORF">SAMN05192586_10416</name>
</gene>
<sequence length="378" mass="39613">MKLIEVIGALLIMAILLPKLADMMAMGLADTQKRQAADHLALVSRASADYVRKHQTNLSSATASSGPTLSVADLVSDGLLPAGFQDRNVWGQSYAIYIRKDSTSGHLRAIVLTTGGRAAATSRFLNVTVPGAAALLGGTGGFVPTGDVPDQSADTLQGSGGGWSLSLAALGVPSPGAGHLGALTSFDASALGQDYLYRVAVPGHDELNAMQTELDMTNHAIRNVSELQFEEREISSESCTAPEDQGRVFLDKIQGLYLCRNNSLEIIGDSGNSTLLKTAVLARNGDKISKPSCASGTGTSPAIFTSPSIAEAGPEAPPLTSFQTWATSLSDTEWQVHMRVQTPDKTLSTDGDDSGWVYPASDYGRIVVMTSCVKQAAP</sequence>
<dbReference type="AlphaFoldDB" id="A0A1G7K9B3"/>
<feature type="domain" description="Bacterial shufflon protein N-terminal" evidence="1">
    <location>
        <begin position="34"/>
        <end position="237"/>
    </location>
</feature>
<keyword evidence="3" id="KW-1185">Reference proteome</keyword>
<dbReference type="RefSeq" id="WP_092152983.1">
    <property type="nucleotide sequence ID" value="NZ_FNBX01000004.1"/>
</dbReference>
<dbReference type="InterPro" id="IPR007001">
    <property type="entry name" value="Shufflon_N"/>
</dbReference>
<dbReference type="OrthoDB" id="7220054at2"/>